<protein>
    <submittedName>
        <fullName evidence="2">Uncharacterized protein</fullName>
    </submittedName>
</protein>
<accession>A0A9D4UAV1</accession>
<keyword evidence="3" id="KW-1185">Reference proteome</keyword>
<evidence type="ECO:0000313" key="2">
    <source>
        <dbReference type="EMBL" id="KAI5064639.1"/>
    </source>
</evidence>
<sequence>MARSASKICLLALLLTVLAPLMLSPATARPLHKLSGNGVAHDLQRQQLPVNAGEREELFADPEYFNEDAMKTMVGKPPSLGLTLHSSNPILIAAAAVSSSAAAAATQQHYQDDQFLADPEFFNEPQHSTF</sequence>
<dbReference type="Proteomes" id="UP000886520">
    <property type="component" value="Chromosome 20"/>
</dbReference>
<keyword evidence="1" id="KW-0732">Signal</keyword>
<organism evidence="2 3">
    <name type="scientific">Adiantum capillus-veneris</name>
    <name type="common">Maidenhair fern</name>
    <dbReference type="NCBI Taxonomy" id="13818"/>
    <lineage>
        <taxon>Eukaryota</taxon>
        <taxon>Viridiplantae</taxon>
        <taxon>Streptophyta</taxon>
        <taxon>Embryophyta</taxon>
        <taxon>Tracheophyta</taxon>
        <taxon>Polypodiopsida</taxon>
        <taxon>Polypodiidae</taxon>
        <taxon>Polypodiales</taxon>
        <taxon>Pteridineae</taxon>
        <taxon>Pteridaceae</taxon>
        <taxon>Vittarioideae</taxon>
        <taxon>Adiantum</taxon>
    </lineage>
</organism>
<proteinExistence type="predicted"/>
<dbReference type="EMBL" id="JABFUD020000020">
    <property type="protein sequence ID" value="KAI5064639.1"/>
    <property type="molecule type" value="Genomic_DNA"/>
</dbReference>
<gene>
    <name evidence="2" type="ORF">GOP47_0021309</name>
</gene>
<evidence type="ECO:0000313" key="3">
    <source>
        <dbReference type="Proteomes" id="UP000886520"/>
    </source>
</evidence>
<comment type="caution">
    <text evidence="2">The sequence shown here is derived from an EMBL/GenBank/DDBJ whole genome shotgun (WGS) entry which is preliminary data.</text>
</comment>
<feature type="signal peptide" evidence="1">
    <location>
        <begin position="1"/>
        <end position="28"/>
    </location>
</feature>
<evidence type="ECO:0000256" key="1">
    <source>
        <dbReference type="SAM" id="SignalP"/>
    </source>
</evidence>
<name>A0A9D4UAV1_ADICA</name>
<feature type="chain" id="PRO_5039720355" evidence="1">
    <location>
        <begin position="29"/>
        <end position="130"/>
    </location>
</feature>
<dbReference type="AlphaFoldDB" id="A0A9D4UAV1"/>
<reference evidence="2" key="1">
    <citation type="submission" date="2021-01" db="EMBL/GenBank/DDBJ databases">
        <title>Adiantum capillus-veneris genome.</title>
        <authorList>
            <person name="Fang Y."/>
            <person name="Liao Q."/>
        </authorList>
    </citation>
    <scope>NUCLEOTIDE SEQUENCE</scope>
    <source>
        <strain evidence="2">H3</strain>
        <tissue evidence="2">Leaf</tissue>
    </source>
</reference>